<dbReference type="SUPFAM" id="SSF53613">
    <property type="entry name" value="Ribokinase-like"/>
    <property type="match status" value="1"/>
</dbReference>
<dbReference type="OrthoDB" id="9813569at2"/>
<dbReference type="InterPro" id="IPR029056">
    <property type="entry name" value="Ribokinase-like"/>
</dbReference>
<protein>
    <submittedName>
        <fullName evidence="5">Carbohydrate kinase</fullName>
    </submittedName>
</protein>
<evidence type="ECO:0000256" key="3">
    <source>
        <dbReference type="ARBA" id="ARBA00022777"/>
    </source>
</evidence>
<dbReference type="PANTHER" id="PTHR43085:SF57">
    <property type="entry name" value="CARBOHYDRATE KINASE PFKB DOMAIN-CONTAINING PROTEIN"/>
    <property type="match status" value="1"/>
</dbReference>
<dbReference type="Pfam" id="PF00294">
    <property type="entry name" value="PfkB"/>
    <property type="match status" value="1"/>
</dbReference>
<name>A0A3M9NR05_9BACT</name>
<feature type="domain" description="Carbohydrate kinase PfkB" evidence="4">
    <location>
        <begin position="25"/>
        <end position="285"/>
    </location>
</feature>
<evidence type="ECO:0000313" key="5">
    <source>
        <dbReference type="EMBL" id="RNI40261.1"/>
    </source>
</evidence>
<keyword evidence="6" id="KW-1185">Reference proteome</keyword>
<organism evidence="5 6">
    <name type="scientific">Hanamia caeni</name>
    <dbReference type="NCBI Taxonomy" id="2294116"/>
    <lineage>
        <taxon>Bacteria</taxon>
        <taxon>Pseudomonadati</taxon>
        <taxon>Bacteroidota</taxon>
        <taxon>Chitinophagia</taxon>
        <taxon>Chitinophagales</taxon>
        <taxon>Chitinophagaceae</taxon>
        <taxon>Hanamia</taxon>
    </lineage>
</organism>
<dbReference type="PROSITE" id="PS00584">
    <property type="entry name" value="PFKB_KINASES_2"/>
    <property type="match status" value="1"/>
</dbReference>
<evidence type="ECO:0000256" key="1">
    <source>
        <dbReference type="ARBA" id="ARBA00010688"/>
    </source>
</evidence>
<gene>
    <name evidence="5" type="ORF">EFY79_02890</name>
</gene>
<dbReference type="CDD" id="cd01167">
    <property type="entry name" value="bac_FRK"/>
    <property type="match status" value="1"/>
</dbReference>
<proteinExistence type="inferred from homology"/>
<keyword evidence="3 5" id="KW-0418">Kinase</keyword>
<evidence type="ECO:0000259" key="4">
    <source>
        <dbReference type="Pfam" id="PF00294"/>
    </source>
</evidence>
<accession>A0A3M9NR05</accession>
<comment type="similarity">
    <text evidence="1">Belongs to the carbohydrate kinase PfkB family.</text>
</comment>
<dbReference type="EMBL" id="RJJR01000001">
    <property type="protein sequence ID" value="RNI40261.1"/>
    <property type="molecule type" value="Genomic_DNA"/>
</dbReference>
<dbReference type="PANTHER" id="PTHR43085">
    <property type="entry name" value="HEXOKINASE FAMILY MEMBER"/>
    <property type="match status" value="1"/>
</dbReference>
<evidence type="ECO:0000256" key="2">
    <source>
        <dbReference type="ARBA" id="ARBA00022679"/>
    </source>
</evidence>
<dbReference type="Proteomes" id="UP000267223">
    <property type="component" value="Unassembled WGS sequence"/>
</dbReference>
<dbReference type="Gene3D" id="3.40.1190.20">
    <property type="match status" value="1"/>
</dbReference>
<sequence>MTKNSRYPVVCFGESLWDFLPDGKLPGGAPTNVAYHLQKLGKNPAVISRVGKDELGTELVNVFNAKHIDTTHFQYDEVHATGKVYATMKDNHEVEYEIVQPVAWDFIQCEKEDEQIISNADYFVFGSLASRNKNSRNSLLHCIEFAKTKVLDINLRPPHYHREVLEMLLQRTDILKLNLSELQLVSSWYADLISNKKMVQFISEKFAIQTIVVTKGGDGAMLYANGNFFYHPGYKVKVADTIGSGDSFLAAIISKFMENASPEEALDYASALGAFVASRAGACPDYEIAEVESMMNKKSSE</sequence>
<dbReference type="InterPro" id="IPR002173">
    <property type="entry name" value="Carboh/pur_kinase_PfkB_CS"/>
</dbReference>
<dbReference type="GO" id="GO:0016301">
    <property type="term" value="F:kinase activity"/>
    <property type="evidence" value="ECO:0007669"/>
    <property type="project" value="UniProtKB-KW"/>
</dbReference>
<reference evidence="5 6" key="1">
    <citation type="submission" date="2018-11" db="EMBL/GenBank/DDBJ databases">
        <title>Draft genome sequence of Ferruginibacter sp. BO-59.</title>
        <authorList>
            <person name="Im W.T."/>
        </authorList>
    </citation>
    <scope>NUCLEOTIDE SEQUENCE [LARGE SCALE GENOMIC DNA]</scope>
    <source>
        <strain evidence="5 6">BO-59</strain>
    </source>
</reference>
<dbReference type="PROSITE" id="PS00583">
    <property type="entry name" value="PFKB_KINASES_1"/>
    <property type="match status" value="1"/>
</dbReference>
<dbReference type="InterPro" id="IPR011611">
    <property type="entry name" value="PfkB_dom"/>
</dbReference>
<evidence type="ECO:0000313" key="6">
    <source>
        <dbReference type="Proteomes" id="UP000267223"/>
    </source>
</evidence>
<dbReference type="AlphaFoldDB" id="A0A3M9NR05"/>
<comment type="caution">
    <text evidence="5">The sequence shown here is derived from an EMBL/GenBank/DDBJ whole genome shotgun (WGS) entry which is preliminary data.</text>
</comment>
<keyword evidence="2" id="KW-0808">Transferase</keyword>
<dbReference type="InterPro" id="IPR050306">
    <property type="entry name" value="PfkB_Carbo_kinase"/>
</dbReference>
<dbReference type="RefSeq" id="WP_123119152.1">
    <property type="nucleotide sequence ID" value="NZ_RJJR01000001.1"/>
</dbReference>